<evidence type="ECO:0000313" key="14">
    <source>
        <dbReference type="Proteomes" id="UP000756530"/>
    </source>
</evidence>
<dbReference type="NCBIfam" id="TIGR02784">
    <property type="entry name" value="addA_alphas"/>
    <property type="match status" value="1"/>
</dbReference>
<keyword evidence="2 10" id="KW-0378">Hydrolase</keyword>
<evidence type="ECO:0000259" key="11">
    <source>
        <dbReference type="PROSITE" id="PS51198"/>
    </source>
</evidence>
<evidence type="ECO:0000256" key="10">
    <source>
        <dbReference type="PROSITE-ProRule" id="PRU00560"/>
    </source>
</evidence>
<dbReference type="PANTHER" id="PTHR11070">
    <property type="entry name" value="UVRD / RECB / PCRA DNA HELICASE FAMILY MEMBER"/>
    <property type="match status" value="1"/>
</dbReference>
<dbReference type="EC" id="5.6.2.4" evidence="7"/>
<evidence type="ECO:0000256" key="7">
    <source>
        <dbReference type="ARBA" id="ARBA00034808"/>
    </source>
</evidence>
<dbReference type="Pfam" id="PF00580">
    <property type="entry name" value="UvrD-helicase"/>
    <property type="match status" value="1"/>
</dbReference>
<dbReference type="InterPro" id="IPR000212">
    <property type="entry name" value="DNA_helicase_UvrD/REP"/>
</dbReference>
<evidence type="ECO:0000256" key="4">
    <source>
        <dbReference type="ARBA" id="ARBA00022840"/>
    </source>
</evidence>
<evidence type="ECO:0000256" key="5">
    <source>
        <dbReference type="ARBA" id="ARBA00023235"/>
    </source>
</evidence>
<keyword evidence="1 10" id="KW-0547">Nucleotide-binding</keyword>
<evidence type="ECO:0000259" key="12">
    <source>
        <dbReference type="PROSITE" id="PS51217"/>
    </source>
</evidence>
<dbReference type="Pfam" id="PF13361">
    <property type="entry name" value="UvrD_C"/>
    <property type="match status" value="1"/>
</dbReference>
<gene>
    <name evidence="13" type="primary">addA</name>
    <name evidence="13" type="ORF">KJP28_14025</name>
</gene>
<organism evidence="13 14">
    <name type="scientific">Maritimibacter dapengensis</name>
    <dbReference type="NCBI Taxonomy" id="2836868"/>
    <lineage>
        <taxon>Bacteria</taxon>
        <taxon>Pseudomonadati</taxon>
        <taxon>Pseudomonadota</taxon>
        <taxon>Alphaproteobacteria</taxon>
        <taxon>Rhodobacterales</taxon>
        <taxon>Roseobacteraceae</taxon>
        <taxon>Maritimibacter</taxon>
    </lineage>
</organism>
<feature type="binding site" evidence="10">
    <location>
        <begin position="24"/>
        <end position="31"/>
    </location>
    <ligand>
        <name>ATP</name>
        <dbReference type="ChEBI" id="CHEBI:30616"/>
    </ligand>
</feature>
<feature type="domain" description="UvrD-like helicase ATP-binding" evidence="11">
    <location>
        <begin position="3"/>
        <end position="468"/>
    </location>
</feature>
<evidence type="ECO:0000256" key="9">
    <source>
        <dbReference type="ARBA" id="ARBA00048988"/>
    </source>
</evidence>
<sequence>MKFDDATQAQIDAADPDTNTWLSANAGSGKTKVLTDRVARLLLSGVVPQNVLCLTYTKAAASEMQNRLFKRLGEWAMLEDTRLRTQLAALGVSGEPDLKEARRLFARAVETPGGLKIQTIHAFCASILRRFPMEAGVSPDFQEMDERSGVLLRNEVVEEMALGGDRERVEAFLRHFTGAELDASLAEVSSNRLAFVDEVSYETVAGWFGLGPRDTQAELIAGVFTSDVKTLFERAVPILSGLSSTMQSQAALLAEIDLDEPGISDLQLLFDAVLIKSGTPKKTLLTKDAIAKMGDDAERYRDLAEDAADAFDRLKTLGAAERTLALHRFARRFVQLVESRKAERGWLDFDDLIQFTARLLTHSDLAQWVLFRLDGGIDHILVDESQDTSPAQWQVIARLAEEFMSGEGSHAGRTWSLFVVGDPKQSIYSFQGADPAEFLRMRDWFREKLLAVQSPLKELPLKHSFRSSPAILSLVDTALEATPGLGDAKPDHLAFFGDKAGRVDLWPFLEKTEEPEAKPWHEPVDEAAPTDHNVVLAKAVADEISRMLEFEQVPKEIGFAPVTPGDIIVLVQRRSELFHHIIRACKSRGIAVAGADRLKIGGELAVKDLTALLNVLATPEDDLSLAAVLRSPLIGWSENELYRLARGRKRYLFRALRDAGPSAALNMLSDLRDNADYLRPYDLIDRVLTRHDGRRLLTGRLGAEAEDGIDALLAQALAYERMEVPSLTGFLTWLAADDVEIKRQMDTDAKEVRVMTVHGSKGLEAPVVILPDTAKRDIRGRGEIFDFDGHAVWKPKADETPQILLPGLDAAKDREREERARLLYVAMTRAESWLIVAGAGDNGKEAEDSWHGIIGSGFGKLEPEATETPLGTGQRYSRGSWPAPERHDIVADADLVTALPDWLELPEQGRAKQPKPLIPSQLGGDKVITGAGATLDGDAAMRRGRQLHRLLEFLPSYPTSEWDHHASALLAFGEDAAREDELEDLILEARSVLEAEHLSHLFEDRTLAEVGISAPVDIAGHTRMHGVIDRLVIESDRVIAIDFKSNPNVPERAEDIPEGILRQLGAYEVALAALYPDHEIVSAVLWTKTATLMQVPEGLALRAFGRLDADDVAT</sequence>
<evidence type="ECO:0000256" key="2">
    <source>
        <dbReference type="ARBA" id="ARBA00022801"/>
    </source>
</evidence>
<dbReference type="InterPro" id="IPR014016">
    <property type="entry name" value="UvrD-like_ATP-bd"/>
</dbReference>
<evidence type="ECO:0000256" key="1">
    <source>
        <dbReference type="ARBA" id="ARBA00022741"/>
    </source>
</evidence>
<name>A0ABS6T472_9RHOB</name>
<comment type="catalytic activity">
    <reaction evidence="9">
        <text>ATP + H2O = ADP + phosphate + H(+)</text>
        <dbReference type="Rhea" id="RHEA:13065"/>
        <dbReference type="ChEBI" id="CHEBI:15377"/>
        <dbReference type="ChEBI" id="CHEBI:15378"/>
        <dbReference type="ChEBI" id="CHEBI:30616"/>
        <dbReference type="ChEBI" id="CHEBI:43474"/>
        <dbReference type="ChEBI" id="CHEBI:456216"/>
        <dbReference type="EC" id="5.6.2.4"/>
    </reaction>
</comment>
<evidence type="ECO:0000256" key="3">
    <source>
        <dbReference type="ARBA" id="ARBA00022806"/>
    </source>
</evidence>
<evidence type="ECO:0000313" key="13">
    <source>
        <dbReference type="EMBL" id="MBV7380044.1"/>
    </source>
</evidence>
<dbReference type="InterPro" id="IPR014151">
    <property type="entry name" value="DNA_helicase_AddA"/>
</dbReference>
<dbReference type="PROSITE" id="PS51217">
    <property type="entry name" value="UVRD_HELICASE_CTER"/>
    <property type="match status" value="1"/>
</dbReference>
<protein>
    <recommendedName>
        <fullName evidence="7">DNA 3'-5' helicase</fullName>
        <ecNumber evidence="7">5.6.2.4</ecNumber>
    </recommendedName>
    <alternativeName>
        <fullName evidence="8">DNA 3'-5' helicase II</fullName>
    </alternativeName>
</protein>
<reference evidence="13 14" key="1">
    <citation type="submission" date="2021-05" db="EMBL/GenBank/DDBJ databases">
        <title>Culturable bacteria isolated from Daya Bay.</title>
        <authorList>
            <person name="Zheng W."/>
            <person name="Yu S."/>
            <person name="Huang Y."/>
        </authorList>
    </citation>
    <scope>NUCLEOTIDE SEQUENCE [LARGE SCALE GENOMIC DNA]</scope>
    <source>
        <strain evidence="13 14">DP4N28-5</strain>
    </source>
</reference>
<dbReference type="InterPro" id="IPR014017">
    <property type="entry name" value="DNA_helicase_UvrD-like_C"/>
</dbReference>
<evidence type="ECO:0000256" key="8">
    <source>
        <dbReference type="ARBA" id="ARBA00034923"/>
    </source>
</evidence>
<dbReference type="PROSITE" id="PS51198">
    <property type="entry name" value="UVRD_HELICASE_ATP_BIND"/>
    <property type="match status" value="1"/>
</dbReference>
<comment type="catalytic activity">
    <reaction evidence="6">
        <text>Couples ATP hydrolysis with the unwinding of duplex DNA by translocating in the 3'-5' direction.</text>
        <dbReference type="EC" id="5.6.2.4"/>
    </reaction>
</comment>
<dbReference type="Proteomes" id="UP000756530">
    <property type="component" value="Unassembled WGS sequence"/>
</dbReference>
<accession>A0ABS6T472</accession>
<dbReference type="Pfam" id="PF12705">
    <property type="entry name" value="PDDEXK_1"/>
    <property type="match status" value="1"/>
</dbReference>
<evidence type="ECO:0000256" key="6">
    <source>
        <dbReference type="ARBA" id="ARBA00034617"/>
    </source>
</evidence>
<proteinExistence type="predicted"/>
<dbReference type="EMBL" id="JAHUZE010000003">
    <property type="protein sequence ID" value="MBV7380044.1"/>
    <property type="molecule type" value="Genomic_DNA"/>
</dbReference>
<comment type="caution">
    <text evidence="13">The sequence shown here is derived from an EMBL/GenBank/DDBJ whole genome shotgun (WGS) entry which is preliminary data.</text>
</comment>
<keyword evidence="5" id="KW-0413">Isomerase</keyword>
<dbReference type="InterPro" id="IPR038726">
    <property type="entry name" value="PDDEXK_AddAB-type"/>
</dbReference>
<dbReference type="RefSeq" id="WP_218393240.1">
    <property type="nucleotide sequence ID" value="NZ_JAHUZE010000003.1"/>
</dbReference>
<dbReference type="GO" id="GO:0004386">
    <property type="term" value="F:helicase activity"/>
    <property type="evidence" value="ECO:0007669"/>
    <property type="project" value="UniProtKB-KW"/>
</dbReference>
<feature type="domain" description="UvrD-like helicase C-terminal" evidence="12">
    <location>
        <begin position="486"/>
        <end position="762"/>
    </location>
</feature>
<keyword evidence="3 10" id="KW-0347">Helicase</keyword>
<keyword evidence="4 10" id="KW-0067">ATP-binding</keyword>
<keyword evidence="14" id="KW-1185">Reference proteome</keyword>
<dbReference type="PANTHER" id="PTHR11070:SF2">
    <property type="entry name" value="ATP-DEPENDENT DNA HELICASE SRS2"/>
    <property type="match status" value="1"/>
</dbReference>